<evidence type="ECO:0000256" key="2">
    <source>
        <dbReference type="ARBA" id="ARBA00022679"/>
    </source>
</evidence>
<keyword evidence="3" id="KW-0949">S-adenosyl-L-methionine</keyword>
<evidence type="ECO:0000313" key="5">
    <source>
        <dbReference type="EMBL" id="MFB8769632.1"/>
    </source>
</evidence>
<proteinExistence type="predicted"/>
<dbReference type="PANTHER" id="PTHR43464:SF19">
    <property type="entry name" value="UBIQUINONE BIOSYNTHESIS O-METHYLTRANSFERASE, MITOCHONDRIAL"/>
    <property type="match status" value="1"/>
</dbReference>
<comment type="caution">
    <text evidence="6">The sequence shown here is derived from an EMBL/GenBank/DDBJ whole genome shotgun (WGS) entry which is preliminary data.</text>
</comment>
<dbReference type="InterPro" id="IPR041698">
    <property type="entry name" value="Methyltransf_25"/>
</dbReference>
<evidence type="ECO:0000313" key="7">
    <source>
        <dbReference type="Proteomes" id="UP000467124"/>
    </source>
</evidence>
<evidence type="ECO:0000256" key="1">
    <source>
        <dbReference type="ARBA" id="ARBA00022603"/>
    </source>
</evidence>
<evidence type="ECO:0000313" key="8">
    <source>
        <dbReference type="Proteomes" id="UP001585053"/>
    </source>
</evidence>
<dbReference type="SUPFAM" id="SSF53335">
    <property type="entry name" value="S-adenosyl-L-methionine-dependent methyltransferases"/>
    <property type="match status" value="1"/>
</dbReference>
<keyword evidence="1 6" id="KW-0489">Methyltransferase</keyword>
<dbReference type="EMBL" id="JAYMRS010000006">
    <property type="protein sequence ID" value="MFB8769632.1"/>
    <property type="molecule type" value="Genomic_DNA"/>
</dbReference>
<evidence type="ECO:0000256" key="3">
    <source>
        <dbReference type="ARBA" id="ARBA00022691"/>
    </source>
</evidence>
<dbReference type="CDD" id="cd02440">
    <property type="entry name" value="AdoMet_MTases"/>
    <property type="match status" value="1"/>
</dbReference>
<feature type="domain" description="Methyltransferase" evidence="4">
    <location>
        <begin position="59"/>
        <end position="152"/>
    </location>
</feature>
<dbReference type="Pfam" id="PF13649">
    <property type="entry name" value="Methyltransf_25"/>
    <property type="match status" value="1"/>
</dbReference>
<dbReference type="InterPro" id="IPR029063">
    <property type="entry name" value="SAM-dependent_MTases_sf"/>
</dbReference>
<dbReference type="EMBL" id="WWHY01000001">
    <property type="protein sequence ID" value="MYR32298.1"/>
    <property type="molecule type" value="Genomic_DNA"/>
</dbReference>
<reference evidence="5 8" key="2">
    <citation type="submission" date="2024-01" db="EMBL/GenBank/DDBJ databases">
        <title>Genome mining of biosynthetic gene clusters to explore secondary metabolites of Streptomyces sp.</title>
        <authorList>
            <person name="Baig A."/>
            <person name="Ajitkumar Shintre N."/>
            <person name="Kumar H."/>
            <person name="Anbarasu A."/>
            <person name="Ramaiah S."/>
        </authorList>
    </citation>
    <scope>NUCLEOTIDE SEQUENCE [LARGE SCALE GENOMIC DNA]</scope>
    <source>
        <strain evidence="5 8">A01</strain>
    </source>
</reference>
<keyword evidence="8" id="KW-1185">Reference proteome</keyword>
<evidence type="ECO:0000313" key="6">
    <source>
        <dbReference type="EMBL" id="MYR32298.1"/>
    </source>
</evidence>
<protein>
    <submittedName>
        <fullName evidence="5">Class I SAM-dependent methyltransferase</fullName>
        <ecNumber evidence="5">2.1.-.-</ecNumber>
    </submittedName>
    <submittedName>
        <fullName evidence="6">Methyltransferase domain-containing protein</fullName>
    </submittedName>
</protein>
<organism evidence="6 7">
    <name type="scientific">Nocardiopsis alba</name>
    <dbReference type="NCBI Taxonomy" id="53437"/>
    <lineage>
        <taxon>Bacteria</taxon>
        <taxon>Bacillati</taxon>
        <taxon>Actinomycetota</taxon>
        <taxon>Actinomycetes</taxon>
        <taxon>Streptosporangiales</taxon>
        <taxon>Nocardiopsidaceae</taxon>
        <taxon>Nocardiopsis</taxon>
    </lineage>
</organism>
<dbReference type="RefSeq" id="WP_014913484.1">
    <property type="nucleotide sequence ID" value="NZ_JAYMRS010000006.1"/>
</dbReference>
<sequence length="263" mass="29573">MATHSELRDFWEHRLEGDWTESGVGYRALGRPFNSWMYKVREEVFLREIGRLGLGGASVLDVGSGTGFYVGLWDRLGAGEVTGCDMTDAAVERLRGRFPRHRFVRQDASELDAFGRADFDVASCMDVLFHITDDDRYASAFVQLGRVVRPGGTLIISENCLQRPEQRGEHQVNRTLETITAVADKAGFDIVHRVPMLMLMNAQVDASLPWRKVWGAFLRAVTLTGPTGWLAGAALYQVDRRLVRGRTESPTTELLVLERREDD</sequence>
<reference evidence="6 7" key="1">
    <citation type="journal article" date="2019" name="Nat. Commun.">
        <title>The antimicrobial potential of Streptomyces from insect microbiomes.</title>
        <authorList>
            <person name="Chevrette M.G."/>
            <person name="Carlson C.M."/>
            <person name="Ortega H.E."/>
            <person name="Thomas C."/>
            <person name="Ananiev G.E."/>
            <person name="Barns K.J."/>
            <person name="Book A.J."/>
            <person name="Cagnazzo J."/>
            <person name="Carlos C."/>
            <person name="Flanigan W."/>
            <person name="Grubbs K.J."/>
            <person name="Horn H.A."/>
            <person name="Hoffmann F.M."/>
            <person name="Klassen J.L."/>
            <person name="Knack J.J."/>
            <person name="Lewin G.R."/>
            <person name="McDonald B.R."/>
            <person name="Muller L."/>
            <person name="Melo W.G.P."/>
            <person name="Pinto-Tomas A.A."/>
            <person name="Schmitz A."/>
            <person name="Wendt-Pienkowski E."/>
            <person name="Wildman S."/>
            <person name="Zhao M."/>
            <person name="Zhang F."/>
            <person name="Bugni T.S."/>
            <person name="Andes D.R."/>
            <person name="Pupo M.T."/>
            <person name="Currie C.R."/>
        </authorList>
    </citation>
    <scope>NUCLEOTIDE SEQUENCE [LARGE SCALE GENOMIC DNA]</scope>
    <source>
        <strain evidence="6 7">SID5840</strain>
    </source>
</reference>
<dbReference type="OMA" id="LMLMNAQ"/>
<dbReference type="EC" id="2.1.-.-" evidence="5"/>
<gene>
    <name evidence="6" type="ORF">GTW20_08455</name>
    <name evidence="5" type="ORF">VSQ78_18145</name>
</gene>
<dbReference type="GO" id="GO:0008168">
    <property type="term" value="F:methyltransferase activity"/>
    <property type="evidence" value="ECO:0007669"/>
    <property type="project" value="UniProtKB-KW"/>
</dbReference>
<dbReference type="PANTHER" id="PTHR43464">
    <property type="entry name" value="METHYLTRANSFERASE"/>
    <property type="match status" value="1"/>
</dbReference>
<dbReference type="GO" id="GO:0032259">
    <property type="term" value="P:methylation"/>
    <property type="evidence" value="ECO:0007669"/>
    <property type="project" value="UniProtKB-KW"/>
</dbReference>
<keyword evidence="2 6" id="KW-0808">Transferase</keyword>
<dbReference type="AlphaFoldDB" id="A0A7K2IQQ6"/>
<dbReference type="Proteomes" id="UP000467124">
    <property type="component" value="Unassembled WGS sequence"/>
</dbReference>
<dbReference type="Proteomes" id="UP001585053">
    <property type="component" value="Unassembled WGS sequence"/>
</dbReference>
<evidence type="ECO:0000259" key="4">
    <source>
        <dbReference type="Pfam" id="PF13649"/>
    </source>
</evidence>
<dbReference type="Gene3D" id="3.40.50.150">
    <property type="entry name" value="Vaccinia Virus protein VP39"/>
    <property type="match status" value="1"/>
</dbReference>
<accession>A0A7K2IQQ6</accession>
<name>A0A7K2IQQ6_9ACTN</name>